<dbReference type="InterPro" id="IPR006440">
    <property type="entry name" value="Doc"/>
</dbReference>
<accession>A0ABU4YFD8</accession>
<dbReference type="SUPFAM" id="SSF140931">
    <property type="entry name" value="Fic-like"/>
    <property type="match status" value="1"/>
</dbReference>
<name>A0ABU4YFD8_9HYPH</name>
<feature type="domain" description="Fido" evidence="1">
    <location>
        <begin position="1"/>
        <end position="129"/>
    </location>
</feature>
<dbReference type="InterPro" id="IPR003812">
    <property type="entry name" value="Fido"/>
</dbReference>
<dbReference type="PANTHER" id="PTHR39426:SF1">
    <property type="entry name" value="HOMOLOGY TO DEATH-ON-CURING PROTEIN OF PHAGE P1"/>
    <property type="match status" value="1"/>
</dbReference>
<dbReference type="EMBL" id="JAVIIV010000002">
    <property type="protein sequence ID" value="MDX8484614.1"/>
    <property type="molecule type" value="Genomic_DNA"/>
</dbReference>
<protein>
    <submittedName>
        <fullName evidence="2">Type II toxin-antitoxin system death-on-curing family toxin</fullName>
    </submittedName>
</protein>
<dbReference type="PANTHER" id="PTHR39426">
    <property type="entry name" value="HOMOLOGY TO DEATH-ON-CURING PROTEIN OF PHAGE P1"/>
    <property type="match status" value="1"/>
</dbReference>
<organism evidence="2 3">
    <name type="scientific">Mesorhizobium humile</name>
    <dbReference type="NCBI Taxonomy" id="3072313"/>
    <lineage>
        <taxon>Bacteria</taxon>
        <taxon>Pseudomonadati</taxon>
        <taxon>Pseudomonadota</taxon>
        <taxon>Alphaproteobacteria</taxon>
        <taxon>Hyphomicrobiales</taxon>
        <taxon>Phyllobacteriaceae</taxon>
        <taxon>Mesorhizobium</taxon>
    </lineage>
</organism>
<evidence type="ECO:0000313" key="3">
    <source>
        <dbReference type="Proteomes" id="UP001280156"/>
    </source>
</evidence>
<sequence length="132" mass="14937">MLSEPLWLPVEQAIRANQDEVAASSEAHAILDVAKLESAMSRPQNHYVYDGEQDVLRLAVILALAIAQAHAFEQGNKRTGWVCGLMFLALNGYEMTWDDEAIAEEFIKLIEGKISIDRFEDQIVYFIREIPD</sequence>
<proteinExistence type="predicted"/>
<dbReference type="NCBIfam" id="TIGR01550">
    <property type="entry name" value="DOC_P1"/>
    <property type="match status" value="1"/>
</dbReference>
<keyword evidence="3" id="KW-1185">Reference proteome</keyword>
<dbReference type="PROSITE" id="PS51459">
    <property type="entry name" value="FIDO"/>
    <property type="match status" value="1"/>
</dbReference>
<dbReference type="InterPro" id="IPR036597">
    <property type="entry name" value="Fido-like_dom_sf"/>
</dbReference>
<dbReference type="InterPro" id="IPR053737">
    <property type="entry name" value="Type_II_TA_Toxin"/>
</dbReference>
<reference evidence="2 3" key="1">
    <citation type="submission" date="2023-08" db="EMBL/GenBank/DDBJ databases">
        <title>Implementing the SeqCode for naming new Mesorhizobium species isolated from Vachellia karroo root nodules.</title>
        <authorList>
            <person name="Van Lill M."/>
        </authorList>
    </citation>
    <scope>NUCLEOTIDE SEQUENCE [LARGE SCALE GENOMIC DNA]</scope>
    <source>
        <strain evidence="2 3">VK2B</strain>
    </source>
</reference>
<gene>
    <name evidence="2" type="ORF">RFM52_05390</name>
</gene>
<dbReference type="RefSeq" id="WP_320295481.1">
    <property type="nucleotide sequence ID" value="NZ_JAVIIU010000004.1"/>
</dbReference>
<dbReference type="Gene3D" id="1.20.120.1870">
    <property type="entry name" value="Fic/DOC protein, Fido domain"/>
    <property type="match status" value="1"/>
</dbReference>
<evidence type="ECO:0000313" key="2">
    <source>
        <dbReference type="EMBL" id="MDX8484614.1"/>
    </source>
</evidence>
<evidence type="ECO:0000259" key="1">
    <source>
        <dbReference type="PROSITE" id="PS51459"/>
    </source>
</evidence>
<dbReference type="Pfam" id="PF02661">
    <property type="entry name" value="Fic"/>
    <property type="match status" value="1"/>
</dbReference>
<comment type="caution">
    <text evidence="2">The sequence shown here is derived from an EMBL/GenBank/DDBJ whole genome shotgun (WGS) entry which is preliminary data.</text>
</comment>
<dbReference type="Proteomes" id="UP001280156">
    <property type="component" value="Unassembled WGS sequence"/>
</dbReference>